<sequence>MLSGATKAVPTLVGPRQPARIVTRVFDHRSRRPACYAGNAEPSLDEVIGDPMVRHLMARDGVVVESLMSLLDEVRLRLR</sequence>
<proteinExistence type="predicted"/>
<evidence type="ECO:0000313" key="2">
    <source>
        <dbReference type="Proteomes" id="UP000182983"/>
    </source>
</evidence>
<organism evidence="1 2">
    <name type="scientific">Magnetospirillum fulvum</name>
    <name type="common">Rhodospirillum fulvum</name>
    <dbReference type="NCBI Taxonomy" id="1082"/>
    <lineage>
        <taxon>Bacteria</taxon>
        <taxon>Pseudomonadati</taxon>
        <taxon>Pseudomonadota</taxon>
        <taxon>Alphaproteobacteria</taxon>
        <taxon>Rhodospirillales</taxon>
        <taxon>Rhodospirillaceae</taxon>
        <taxon>Magnetospirillum</taxon>
    </lineage>
</organism>
<dbReference type="EMBL" id="FNWO01000001">
    <property type="protein sequence ID" value="SEH26010.1"/>
    <property type="molecule type" value="Genomic_DNA"/>
</dbReference>
<keyword evidence="2" id="KW-1185">Reference proteome</keyword>
<dbReference type="Proteomes" id="UP000182983">
    <property type="component" value="Unassembled WGS sequence"/>
</dbReference>
<evidence type="ECO:0000313" key="1">
    <source>
        <dbReference type="EMBL" id="SEH26010.1"/>
    </source>
</evidence>
<reference evidence="2" key="1">
    <citation type="submission" date="2016-10" db="EMBL/GenBank/DDBJ databases">
        <authorList>
            <person name="Varghese N."/>
            <person name="Submissions S."/>
        </authorList>
    </citation>
    <scope>NUCLEOTIDE SEQUENCE [LARGE SCALE GENOMIC DNA]</scope>
    <source>
        <strain evidence="2">DSM 13234</strain>
    </source>
</reference>
<protein>
    <submittedName>
        <fullName evidence="1">Uncharacterized protein</fullName>
    </submittedName>
</protein>
<name>A0A1H6GV39_MAGFU</name>
<dbReference type="AlphaFoldDB" id="A0A1H6GV39"/>
<gene>
    <name evidence="1" type="ORF">SAMN04244559_00374</name>
</gene>
<accession>A0A1H6GV39</accession>